<evidence type="ECO:0000313" key="4">
    <source>
        <dbReference type="Proteomes" id="UP000050509"/>
    </source>
</evidence>
<evidence type="ECO:0000313" key="3">
    <source>
        <dbReference type="EMBL" id="KPV50288.1"/>
    </source>
</evidence>
<dbReference type="PROSITE" id="PS01044">
    <property type="entry name" value="SQUALEN_PHYTOEN_SYN_1"/>
    <property type="match status" value="1"/>
</dbReference>
<dbReference type="GO" id="GO:0051996">
    <property type="term" value="F:squalene synthase [NAD(P)H] activity"/>
    <property type="evidence" value="ECO:0007669"/>
    <property type="project" value="InterPro"/>
</dbReference>
<dbReference type="InterPro" id="IPR002060">
    <property type="entry name" value="Squ/phyt_synthse"/>
</dbReference>
<dbReference type="InterPro" id="IPR008949">
    <property type="entry name" value="Isoprenoid_synthase_dom_sf"/>
</dbReference>
<dbReference type="SUPFAM" id="SSF48576">
    <property type="entry name" value="Terpenoid synthases"/>
    <property type="match status" value="1"/>
</dbReference>
<sequence length="290" mass="32703">MPPRHALTLPAAYQVCVEITRRHSRSFFLSSQLLPADKRGAIRALYAFCRTSDDIVDQCESDATQALATWVAQVHAPRARADNAVLLAWNDTVARYSIPSYLPDELLAGIAMDLTANRYATFDDLWLYCYRVASVVGLISMHIIGYREGAARYAIKLGVALQLTNILRDVGEDAQRGRVYLPLEDLARFGLSDDDILNGRRDAAFCDLMRFEIARAHQLYEQAWPGIGMLKADGQLAIAAAAGIYREILGKIETNEFDVFTRRAYVPLPEKLLTVWRVRRRLRAERRGKV</sequence>
<proteinExistence type="predicted"/>
<comment type="pathway">
    <text evidence="1">Carotenoid biosynthesis.</text>
</comment>
<gene>
    <name evidence="3" type="ORF">SE17_27800</name>
</gene>
<dbReference type="PATRIC" id="fig|186479.3.peg.1918"/>
<dbReference type="AlphaFoldDB" id="A0A0P9DKD1"/>
<keyword evidence="4" id="KW-1185">Reference proteome</keyword>
<dbReference type="GO" id="GO:0016117">
    <property type="term" value="P:carotenoid biosynthetic process"/>
    <property type="evidence" value="ECO:0007669"/>
    <property type="project" value="UniProtKB-ARBA"/>
</dbReference>
<keyword evidence="2" id="KW-0808">Transferase</keyword>
<comment type="caution">
    <text evidence="3">The sequence shown here is derived from an EMBL/GenBank/DDBJ whole genome shotgun (WGS) entry which is preliminary data.</text>
</comment>
<dbReference type="Proteomes" id="UP000050509">
    <property type="component" value="Unassembled WGS sequence"/>
</dbReference>
<dbReference type="SFLD" id="SFLDG01018">
    <property type="entry name" value="Squalene/Phytoene_Synthase_Lik"/>
    <property type="match status" value="1"/>
</dbReference>
<dbReference type="Pfam" id="PF00494">
    <property type="entry name" value="SQS_PSY"/>
    <property type="match status" value="1"/>
</dbReference>
<protein>
    <submittedName>
        <fullName evidence="3">Squalene synthase</fullName>
    </submittedName>
</protein>
<dbReference type="PANTHER" id="PTHR31480">
    <property type="entry name" value="BIFUNCTIONAL LYCOPENE CYCLASE/PHYTOENE SYNTHASE"/>
    <property type="match status" value="1"/>
</dbReference>
<dbReference type="GO" id="GO:0004311">
    <property type="term" value="F:geranylgeranyl diphosphate synthase activity"/>
    <property type="evidence" value="ECO:0007669"/>
    <property type="project" value="InterPro"/>
</dbReference>
<dbReference type="EMBL" id="LJCR01001475">
    <property type="protein sequence ID" value="KPV50288.1"/>
    <property type="molecule type" value="Genomic_DNA"/>
</dbReference>
<evidence type="ECO:0000256" key="2">
    <source>
        <dbReference type="ARBA" id="ARBA00022679"/>
    </source>
</evidence>
<evidence type="ECO:0000256" key="1">
    <source>
        <dbReference type="ARBA" id="ARBA00004829"/>
    </source>
</evidence>
<dbReference type="InterPro" id="IPR044843">
    <property type="entry name" value="Trans_IPPS_bact-type"/>
</dbReference>
<dbReference type="InterPro" id="IPR019845">
    <property type="entry name" value="Squalene/phytoene_synthase_CS"/>
</dbReference>
<name>A0A0P9DKD1_9CHLR</name>
<accession>A0A0P9DKD1</accession>
<dbReference type="SFLD" id="SFLDG01212">
    <property type="entry name" value="Phytoene_synthase_like"/>
    <property type="match status" value="1"/>
</dbReference>
<reference evidence="3 4" key="1">
    <citation type="submission" date="2015-09" db="EMBL/GenBank/DDBJ databases">
        <title>Draft genome sequence of Kouleothrix aurantiaca JCM 19913.</title>
        <authorList>
            <person name="Hemp J."/>
        </authorList>
    </citation>
    <scope>NUCLEOTIDE SEQUENCE [LARGE SCALE GENOMIC DNA]</scope>
    <source>
        <strain evidence="3 4">COM-B</strain>
    </source>
</reference>
<dbReference type="CDD" id="cd00683">
    <property type="entry name" value="Trans_IPPS_HH"/>
    <property type="match status" value="1"/>
</dbReference>
<organism evidence="3 4">
    <name type="scientific">Kouleothrix aurantiaca</name>
    <dbReference type="NCBI Taxonomy" id="186479"/>
    <lineage>
        <taxon>Bacteria</taxon>
        <taxon>Bacillati</taxon>
        <taxon>Chloroflexota</taxon>
        <taxon>Chloroflexia</taxon>
        <taxon>Chloroflexales</taxon>
        <taxon>Roseiflexineae</taxon>
        <taxon>Roseiflexaceae</taxon>
        <taxon>Kouleothrix</taxon>
    </lineage>
</organism>
<dbReference type="SFLD" id="SFLDS00005">
    <property type="entry name" value="Isoprenoid_Synthase_Type_I"/>
    <property type="match status" value="1"/>
</dbReference>
<dbReference type="InterPro" id="IPR033904">
    <property type="entry name" value="Trans_IPPS_HH"/>
</dbReference>
<dbReference type="Gene3D" id="1.10.600.10">
    <property type="entry name" value="Farnesyl Diphosphate Synthase"/>
    <property type="match status" value="1"/>
</dbReference>
<dbReference type="PROSITE" id="PS01045">
    <property type="entry name" value="SQUALEN_PHYTOEN_SYN_2"/>
    <property type="match status" value="1"/>
</dbReference>